<gene>
    <name evidence="1" type="ORF">C2S53_001505</name>
</gene>
<dbReference type="Proteomes" id="UP001190926">
    <property type="component" value="Unassembled WGS sequence"/>
</dbReference>
<accession>A0AAD4J3Q9</accession>
<sequence>MSACGADQVEPLYYWYNLPNNSSGILNSEPIRCPAGAPASGANSEKCILSDSINLLCIGSARYELVK</sequence>
<evidence type="ECO:0000313" key="2">
    <source>
        <dbReference type="Proteomes" id="UP001190926"/>
    </source>
</evidence>
<protein>
    <submittedName>
        <fullName evidence="1">Uncharacterized protein</fullName>
    </submittedName>
</protein>
<organism evidence="1 2">
    <name type="scientific">Perilla frutescens var. hirtella</name>
    <name type="common">Perilla citriodora</name>
    <name type="synonym">Perilla setoyensis</name>
    <dbReference type="NCBI Taxonomy" id="608512"/>
    <lineage>
        <taxon>Eukaryota</taxon>
        <taxon>Viridiplantae</taxon>
        <taxon>Streptophyta</taxon>
        <taxon>Embryophyta</taxon>
        <taxon>Tracheophyta</taxon>
        <taxon>Spermatophyta</taxon>
        <taxon>Magnoliopsida</taxon>
        <taxon>eudicotyledons</taxon>
        <taxon>Gunneridae</taxon>
        <taxon>Pentapetalae</taxon>
        <taxon>asterids</taxon>
        <taxon>lamiids</taxon>
        <taxon>Lamiales</taxon>
        <taxon>Lamiaceae</taxon>
        <taxon>Nepetoideae</taxon>
        <taxon>Elsholtzieae</taxon>
        <taxon>Perilla</taxon>
    </lineage>
</organism>
<evidence type="ECO:0000313" key="1">
    <source>
        <dbReference type="EMBL" id="KAH6826068.1"/>
    </source>
</evidence>
<comment type="caution">
    <text evidence="1">The sequence shown here is derived from an EMBL/GenBank/DDBJ whole genome shotgun (WGS) entry which is preliminary data.</text>
</comment>
<proteinExistence type="predicted"/>
<dbReference type="AlphaFoldDB" id="A0AAD4J3Q9"/>
<keyword evidence="2" id="KW-1185">Reference proteome</keyword>
<reference evidence="1 2" key="1">
    <citation type="journal article" date="2021" name="Nat. Commun.">
        <title>Incipient diploidization of the medicinal plant Perilla within 10,000 years.</title>
        <authorList>
            <person name="Zhang Y."/>
            <person name="Shen Q."/>
            <person name="Leng L."/>
            <person name="Zhang D."/>
            <person name="Chen S."/>
            <person name="Shi Y."/>
            <person name="Ning Z."/>
            <person name="Chen S."/>
        </authorList>
    </citation>
    <scope>NUCLEOTIDE SEQUENCE [LARGE SCALE GENOMIC DNA]</scope>
    <source>
        <strain evidence="2">cv. PC099</strain>
    </source>
</reference>
<name>A0AAD4J3Q9_PERFH</name>
<dbReference type="EMBL" id="SDAM02000167">
    <property type="protein sequence ID" value="KAH6826068.1"/>
    <property type="molecule type" value="Genomic_DNA"/>
</dbReference>